<dbReference type="AlphaFoldDB" id="A0A8D8X922"/>
<sequence>MKQFYHKRSKEYKQTSKVSFPTFAKAKQGKLISDIEGKYEKAQLFLLKWILLLIIIIPTPIVKGEKENSIRGNLIFPHFVFYSLEKLNLKKVVLPNKQDKEFVFFLNPLYMYRDPESLLSEFATGFKF</sequence>
<reference evidence="2" key="1">
    <citation type="submission" date="2021-05" db="EMBL/GenBank/DDBJ databases">
        <authorList>
            <person name="Alioto T."/>
            <person name="Alioto T."/>
            <person name="Gomez Garrido J."/>
        </authorList>
    </citation>
    <scope>NUCLEOTIDE SEQUENCE</scope>
</reference>
<dbReference type="EMBL" id="HBUF01275746">
    <property type="protein sequence ID" value="CAG6686344.1"/>
    <property type="molecule type" value="Transcribed_RNA"/>
</dbReference>
<name>A0A8D8X922_9HEMI</name>
<organism evidence="2">
    <name type="scientific">Cacopsylla melanoneura</name>
    <dbReference type="NCBI Taxonomy" id="428564"/>
    <lineage>
        <taxon>Eukaryota</taxon>
        <taxon>Metazoa</taxon>
        <taxon>Ecdysozoa</taxon>
        <taxon>Arthropoda</taxon>
        <taxon>Hexapoda</taxon>
        <taxon>Insecta</taxon>
        <taxon>Pterygota</taxon>
        <taxon>Neoptera</taxon>
        <taxon>Paraneoptera</taxon>
        <taxon>Hemiptera</taxon>
        <taxon>Sternorrhyncha</taxon>
        <taxon>Psylloidea</taxon>
        <taxon>Psyllidae</taxon>
        <taxon>Psyllinae</taxon>
        <taxon>Cacopsylla</taxon>
    </lineage>
</organism>
<protein>
    <submittedName>
        <fullName evidence="2">Uncharacterized protein</fullName>
    </submittedName>
</protein>
<evidence type="ECO:0000313" key="2">
    <source>
        <dbReference type="EMBL" id="CAG6686344.1"/>
    </source>
</evidence>
<feature type="transmembrane region" description="Helical" evidence="1">
    <location>
        <begin position="45"/>
        <end position="62"/>
    </location>
</feature>
<keyword evidence="1" id="KW-0472">Membrane</keyword>
<proteinExistence type="predicted"/>
<keyword evidence="1" id="KW-0812">Transmembrane</keyword>
<keyword evidence="1" id="KW-1133">Transmembrane helix</keyword>
<accession>A0A8D8X922</accession>
<evidence type="ECO:0000256" key="1">
    <source>
        <dbReference type="SAM" id="Phobius"/>
    </source>
</evidence>